<accession>A0A6V8KSU6</accession>
<dbReference type="AlphaFoldDB" id="A0A6V8KSU6"/>
<dbReference type="Gene3D" id="2.130.10.10">
    <property type="entry name" value="YVTN repeat-like/Quinoprotein amine dehydrogenase"/>
    <property type="match status" value="2"/>
</dbReference>
<dbReference type="RefSeq" id="WP_173073004.1">
    <property type="nucleotide sequence ID" value="NZ_BAABJB010000008.1"/>
</dbReference>
<comment type="caution">
    <text evidence="4">The sequence shown here is derived from an EMBL/GenBank/DDBJ whole genome shotgun (WGS) entry which is preliminary data.</text>
</comment>
<reference evidence="4 5" key="1">
    <citation type="submission" date="2020-03" db="EMBL/GenBank/DDBJ databases">
        <title>Whole genome shotgun sequence of Phytohabitans rumicis NBRC 108638.</title>
        <authorList>
            <person name="Komaki H."/>
            <person name="Tamura T."/>
        </authorList>
    </citation>
    <scope>NUCLEOTIDE SEQUENCE [LARGE SCALE GENOMIC DNA]</scope>
    <source>
        <strain evidence="4 5">NBRC 108638</strain>
    </source>
</reference>
<dbReference type="EMBL" id="BLPG01000001">
    <property type="protein sequence ID" value="GFJ86500.1"/>
    <property type="molecule type" value="Genomic_DNA"/>
</dbReference>
<feature type="repeat" description="WD" evidence="3">
    <location>
        <begin position="515"/>
        <end position="536"/>
    </location>
</feature>
<evidence type="ECO:0000256" key="2">
    <source>
        <dbReference type="ARBA" id="ARBA00022737"/>
    </source>
</evidence>
<gene>
    <name evidence="4" type="ORF">Prum_001420</name>
</gene>
<evidence type="ECO:0000313" key="4">
    <source>
        <dbReference type="EMBL" id="GFJ86500.1"/>
    </source>
</evidence>
<evidence type="ECO:0000256" key="3">
    <source>
        <dbReference type="PROSITE-ProRule" id="PRU00221"/>
    </source>
</evidence>
<keyword evidence="1 3" id="KW-0853">WD repeat</keyword>
<dbReference type="PROSITE" id="PS50082">
    <property type="entry name" value="WD_REPEATS_2"/>
    <property type="match status" value="1"/>
</dbReference>
<dbReference type="InterPro" id="IPR015943">
    <property type="entry name" value="WD40/YVTN_repeat-like_dom_sf"/>
</dbReference>
<dbReference type="Proteomes" id="UP000482960">
    <property type="component" value="Unassembled WGS sequence"/>
</dbReference>
<dbReference type="InterPro" id="IPR019775">
    <property type="entry name" value="WD40_repeat_CS"/>
</dbReference>
<keyword evidence="2" id="KW-0677">Repeat</keyword>
<name>A0A6V8KSU6_9ACTN</name>
<dbReference type="SUPFAM" id="SSF50969">
    <property type="entry name" value="YVTN repeat-like/Quinoprotein amine dehydrogenase"/>
    <property type="match status" value="1"/>
</dbReference>
<dbReference type="InterPro" id="IPR011044">
    <property type="entry name" value="Quino_amine_DH_bsu"/>
</dbReference>
<evidence type="ECO:0000313" key="5">
    <source>
        <dbReference type="Proteomes" id="UP000482960"/>
    </source>
</evidence>
<dbReference type="InterPro" id="IPR011047">
    <property type="entry name" value="Quinoprotein_ADH-like_sf"/>
</dbReference>
<sequence>MDPSAAARERAGAYLRAGEELSQLQLAARRAGADQLADRFAYDGGLPWTARWLLPVEETHHRTLAALRGPVVALWTVRGIVGAVAASGEYGVWDLDSGDPLAHGHGAVEVGATTVTGRHVLAATDETGLRLWEAVDGAPVERDRVAVVLRPRSLRAVTPRDGDPLLVGVEQTVYVDDWTMMDSTTTAGGVRAWAIAGDPPRLRECQPPPLPHPPRVDARYPAVSVLAHAETCLLTGGLDGVLRAWEPAGRPDPPPVPVASPTAAACATRSDGRRIAVVTHDNRRVGAWDLVEGAPPPDALHDAHYAVGVACVRAPGGPLLAVTAGLDGRMCVFDVDTGALLRTVVMPVADPLPGTGSYRPPGVPAPEPGPEPVRAVAATVLPDGRAVAVTVGDLGWLRWWCPLTGAALGAVRLSQGGRAVACGRRPVLAVTTGHVLRVYDVTTAQPTAAIPVSGPHALSALAILDDLVVALDDTGRLHRYRLPDGAPVGDPLHGHYRDARTVACGRHPDGRAIAVSGGFDGTVRVWDLDAGTRLHRIPMEHPVYAVALADDGAILVGMQSAIGVLRLHPAVRSGR</sequence>
<protein>
    <submittedName>
        <fullName evidence="4">Uncharacterized protein</fullName>
    </submittedName>
</protein>
<evidence type="ECO:0000256" key="1">
    <source>
        <dbReference type="ARBA" id="ARBA00022574"/>
    </source>
</evidence>
<dbReference type="InterPro" id="IPR051179">
    <property type="entry name" value="WD_repeat_multifunction"/>
</dbReference>
<reference evidence="4 5" key="2">
    <citation type="submission" date="2020-03" db="EMBL/GenBank/DDBJ databases">
        <authorList>
            <person name="Ichikawa N."/>
            <person name="Kimura A."/>
            <person name="Kitahashi Y."/>
            <person name="Uohara A."/>
        </authorList>
    </citation>
    <scope>NUCLEOTIDE SEQUENCE [LARGE SCALE GENOMIC DNA]</scope>
    <source>
        <strain evidence="4 5">NBRC 108638</strain>
    </source>
</reference>
<dbReference type="SUPFAM" id="SSF50998">
    <property type="entry name" value="Quinoprotein alcohol dehydrogenase-like"/>
    <property type="match status" value="1"/>
</dbReference>
<dbReference type="Pfam" id="PF00400">
    <property type="entry name" value="WD40"/>
    <property type="match status" value="1"/>
</dbReference>
<dbReference type="SMART" id="SM00320">
    <property type="entry name" value="WD40"/>
    <property type="match status" value="3"/>
</dbReference>
<organism evidence="4 5">
    <name type="scientific">Phytohabitans rumicis</name>
    <dbReference type="NCBI Taxonomy" id="1076125"/>
    <lineage>
        <taxon>Bacteria</taxon>
        <taxon>Bacillati</taxon>
        <taxon>Actinomycetota</taxon>
        <taxon>Actinomycetes</taxon>
        <taxon>Micromonosporales</taxon>
        <taxon>Micromonosporaceae</taxon>
    </lineage>
</organism>
<proteinExistence type="predicted"/>
<dbReference type="PROSITE" id="PS00678">
    <property type="entry name" value="WD_REPEATS_1"/>
    <property type="match status" value="1"/>
</dbReference>
<dbReference type="PANTHER" id="PTHR19857">
    <property type="entry name" value="MITOCHONDRIAL DIVISION PROTEIN 1-RELATED"/>
    <property type="match status" value="1"/>
</dbReference>
<keyword evidence="5" id="KW-1185">Reference proteome</keyword>
<dbReference type="InterPro" id="IPR001680">
    <property type="entry name" value="WD40_rpt"/>
</dbReference>